<evidence type="ECO:0000313" key="2">
    <source>
        <dbReference type="Proteomes" id="UP000198233"/>
    </source>
</evidence>
<evidence type="ECO:0000313" key="1">
    <source>
        <dbReference type="EMBL" id="ASJ95720.1"/>
    </source>
</evidence>
<protein>
    <submittedName>
        <fullName evidence="1">Uncharacterized protein</fullName>
    </submittedName>
</protein>
<proteinExistence type="predicted"/>
<reference evidence="1 2" key="1">
    <citation type="submission" date="2017-06" db="EMBL/GenBank/DDBJ databases">
        <title>Complete genome sequence of Shewanella marisflavi EP1 associated with anaerobic 2,4-dinitrotoluene reduction and salt tolerance.</title>
        <authorList>
            <person name="Huang J."/>
        </authorList>
    </citation>
    <scope>NUCLEOTIDE SEQUENCE [LARGE SCALE GENOMIC DNA]</scope>
    <source>
        <strain evidence="1 2">EP1</strain>
    </source>
</reference>
<dbReference type="EMBL" id="CP022272">
    <property type="protein sequence ID" value="ASJ95720.1"/>
    <property type="molecule type" value="Genomic_DNA"/>
</dbReference>
<dbReference type="Proteomes" id="UP000198233">
    <property type="component" value="Chromosome"/>
</dbReference>
<dbReference type="KEGG" id="smav:CFF01_03450"/>
<name>A0AAC9TWQ9_9GAMM</name>
<gene>
    <name evidence="1" type="ORF">CFF01_03450</name>
</gene>
<organism evidence="1 2">
    <name type="scientific">Shewanella marisflavi</name>
    <dbReference type="NCBI Taxonomy" id="260364"/>
    <lineage>
        <taxon>Bacteria</taxon>
        <taxon>Pseudomonadati</taxon>
        <taxon>Pseudomonadota</taxon>
        <taxon>Gammaproteobacteria</taxon>
        <taxon>Alteromonadales</taxon>
        <taxon>Shewanellaceae</taxon>
        <taxon>Shewanella</taxon>
    </lineage>
</organism>
<accession>A0AAC9TWQ9</accession>
<sequence length="78" mass="8416">MKTLILKLNPQQVVSGLALLLLLVATQVYTQSASDWFLLGLNILEATGMHGQAVDTNQLPDVAKVGGDLTQWLLARLS</sequence>
<dbReference type="RefSeq" id="WP_088903872.1">
    <property type="nucleotide sequence ID" value="NZ_CP022272.1"/>
</dbReference>
<dbReference type="AlphaFoldDB" id="A0AAC9TWQ9"/>